<dbReference type="Gene3D" id="2.60.40.2220">
    <property type="match status" value="1"/>
</dbReference>
<dbReference type="Pfam" id="PF18438">
    <property type="entry name" value="Glyco_hydro_38"/>
    <property type="match status" value="1"/>
</dbReference>
<keyword evidence="7" id="KW-1185">Reference proteome</keyword>
<comment type="similarity">
    <text evidence="1">Belongs to the glycosyl hydrolase 38 family.</text>
</comment>
<dbReference type="Gene3D" id="2.60.40.2210">
    <property type="match status" value="1"/>
</dbReference>
<dbReference type="Proteomes" id="UP000682811">
    <property type="component" value="Unassembled WGS sequence"/>
</dbReference>
<dbReference type="Gene3D" id="1.20.1270.50">
    <property type="entry name" value="Glycoside hydrolase family 38, central domain"/>
    <property type="match status" value="1"/>
</dbReference>
<comment type="caution">
    <text evidence="6">The sequence shown here is derived from an EMBL/GenBank/DDBJ whole genome shotgun (WGS) entry which is preliminary data.</text>
</comment>
<keyword evidence="2" id="KW-0479">Metal-binding</keyword>
<protein>
    <submittedName>
        <fullName evidence="6">Glycosyl hydrolase</fullName>
    </submittedName>
</protein>
<dbReference type="SUPFAM" id="SSF88713">
    <property type="entry name" value="Glycoside hydrolase/deacetylase"/>
    <property type="match status" value="1"/>
</dbReference>
<dbReference type="Pfam" id="PF09261">
    <property type="entry name" value="Alpha-mann_mid"/>
    <property type="match status" value="1"/>
</dbReference>
<keyword evidence="4" id="KW-0326">Glycosidase</keyword>
<dbReference type="InterPro" id="IPR011013">
    <property type="entry name" value="Gal_mutarotase_sf_dom"/>
</dbReference>
<reference evidence="6 7" key="1">
    <citation type="submission" date="2021-03" db="EMBL/GenBank/DDBJ databases">
        <title>Antimicrobial resistance genes in bacteria isolated from Japanese honey, and their potential for conferring macrolide and lincosamide resistance in the American foulbrood pathogen Paenibacillus larvae.</title>
        <authorList>
            <person name="Okamoto M."/>
            <person name="Kumagai M."/>
            <person name="Kanamori H."/>
            <person name="Takamatsu D."/>
        </authorList>
    </citation>
    <scope>NUCLEOTIDE SEQUENCE [LARGE SCALE GENOMIC DNA]</scope>
    <source>
        <strain evidence="6 7">J34TS1</strain>
    </source>
</reference>
<evidence type="ECO:0000259" key="5">
    <source>
        <dbReference type="SMART" id="SM00872"/>
    </source>
</evidence>
<evidence type="ECO:0000313" key="7">
    <source>
        <dbReference type="Proteomes" id="UP000682811"/>
    </source>
</evidence>
<dbReference type="Gene3D" id="2.70.98.30">
    <property type="entry name" value="Golgi alpha-mannosidase II, domain 4"/>
    <property type="match status" value="1"/>
</dbReference>
<dbReference type="SMART" id="SM00872">
    <property type="entry name" value="Alpha-mann_mid"/>
    <property type="match status" value="1"/>
</dbReference>
<dbReference type="Pfam" id="PF07748">
    <property type="entry name" value="Glyco_hydro_38C"/>
    <property type="match status" value="1"/>
</dbReference>
<accession>A0A919YE96</accession>
<dbReference type="Pfam" id="PF01074">
    <property type="entry name" value="Glyco_hydro_38N"/>
    <property type="match status" value="1"/>
</dbReference>
<evidence type="ECO:0000256" key="2">
    <source>
        <dbReference type="ARBA" id="ARBA00022723"/>
    </source>
</evidence>
<dbReference type="InterPro" id="IPR011330">
    <property type="entry name" value="Glyco_hydro/deAcase_b/a-brl"/>
</dbReference>
<sequence>MTQAKTVHIISHTHWDREWYLPYEKHHMRLIKLMDNLLATLQTDPDFKSFHLDGQTIMLEDYLQIRPEKRPLLEKYVREGRIHIGPWYILQDEFLTSSEANVRNLLYGHKDAKRFGAVSRTGYFPDSFGNMGQAPQLLLQAGIENSVFGRGVKPTGFNNEVSGQAAYESPYSEMVWEAPDGSRVLGILFANWYSNGNEIPVDSEEAREYWQRKLKEAEAYASTPHLLMMNGCDHQPVQQNVAEAIKVAQELFPEYRFVHSNFTDYIAAVTAEAPEHLSVVRGELRSQHTDGWSTLVNTASSRIYLKQLNNQGQTLLEKVAEPLAAFAHATGKAPYPHHLFEYAWKTLMQNHPHDSICGCSVDEVHDEMVMRFAKSRHVAETIAEDSLNVLAEEVDTSILAALSEVDETAYPLIVFNTTGWIRSGVVTAELELGRIYFGSGMGFAEMKNTLRELPLDSLRLLDPHGRAVSFSFEDQGVSFGYDLPEDRFRQPYFARKIKVRFEAEVVPALGYKTYVLMQGGQVSVRSRIGCETSEACCAGEGEWERGASSLVTGELSMENEYLAVTVEANGSLTVKDKVTGKMFRDLCIYEDTGDIGNEYMYKQPDGDIPITTRDGAAVISIAEDEPFRASFEIVHTLQIPASADARLGEEQKELIWFTGRKAGRSAALTELRIRTLVSLERGGRGVQVEASFRNEAEDHRLRMLFSSGIAADTHKADSVFEAAERSNLPAAEWANPSNCQHQQAFVLVRDEAHGLTIANQGLPEYEILPGETAGIAVTLLRAVGEMGDWGYFPTPGAQCRGEHAVRLEIIPFGRALPNRVKDEAGETESMIRAHQLQVPWSVKQTGIHAGSLPAVQSFLSWKGEDLIFSALKISPDTGGIIARWYNAAHGARTLSLRPGFAIKEARRSNIMEELLAPAELESLAVNPAEIITLHLLLPAQQSIAT</sequence>
<dbReference type="EMBL" id="BORT01000019">
    <property type="protein sequence ID" value="GIO49129.1"/>
    <property type="molecule type" value="Genomic_DNA"/>
</dbReference>
<dbReference type="SUPFAM" id="SSF74650">
    <property type="entry name" value="Galactose mutarotase-like"/>
    <property type="match status" value="1"/>
</dbReference>
<dbReference type="PANTHER" id="PTHR46017">
    <property type="entry name" value="ALPHA-MANNOSIDASE 2C1"/>
    <property type="match status" value="1"/>
</dbReference>
<feature type="domain" description="Glycoside hydrolase family 38 central" evidence="5">
    <location>
        <begin position="298"/>
        <end position="372"/>
    </location>
</feature>
<dbReference type="Gene3D" id="3.20.110.10">
    <property type="entry name" value="Glycoside hydrolase 38, N terminal domain"/>
    <property type="match status" value="1"/>
</dbReference>
<dbReference type="PANTHER" id="PTHR46017:SF2">
    <property type="entry name" value="MANNOSYLGLYCERATE HYDROLASE"/>
    <property type="match status" value="1"/>
</dbReference>
<dbReference type="GO" id="GO:0009313">
    <property type="term" value="P:oligosaccharide catabolic process"/>
    <property type="evidence" value="ECO:0007669"/>
    <property type="project" value="TreeGrafter"/>
</dbReference>
<evidence type="ECO:0000256" key="4">
    <source>
        <dbReference type="ARBA" id="ARBA00023295"/>
    </source>
</evidence>
<dbReference type="GO" id="GO:0046872">
    <property type="term" value="F:metal ion binding"/>
    <property type="evidence" value="ECO:0007669"/>
    <property type="project" value="UniProtKB-KW"/>
</dbReference>
<dbReference type="InterPro" id="IPR000602">
    <property type="entry name" value="Glyco_hydro_38_N"/>
</dbReference>
<proteinExistence type="inferred from homology"/>
<dbReference type="InterPro" id="IPR041147">
    <property type="entry name" value="GH38_C"/>
</dbReference>
<dbReference type="RefSeq" id="WP_212979688.1">
    <property type="nucleotide sequence ID" value="NZ_AP025343.1"/>
</dbReference>
<evidence type="ECO:0000313" key="6">
    <source>
        <dbReference type="EMBL" id="GIO49129.1"/>
    </source>
</evidence>
<dbReference type="InterPro" id="IPR028995">
    <property type="entry name" value="Glyco_hydro_57/38_cen_sf"/>
</dbReference>
<dbReference type="GO" id="GO:0004559">
    <property type="term" value="F:alpha-mannosidase activity"/>
    <property type="evidence" value="ECO:0007669"/>
    <property type="project" value="InterPro"/>
</dbReference>
<evidence type="ECO:0000256" key="1">
    <source>
        <dbReference type="ARBA" id="ARBA00009792"/>
    </source>
</evidence>
<dbReference type="SUPFAM" id="SSF88688">
    <property type="entry name" value="Families 57/38 glycoside transferase middle domain"/>
    <property type="match status" value="1"/>
</dbReference>
<dbReference type="AlphaFoldDB" id="A0A919YE96"/>
<dbReference type="InterPro" id="IPR015341">
    <property type="entry name" value="Glyco_hydro_38_cen"/>
</dbReference>
<dbReference type="CDD" id="cd10814">
    <property type="entry name" value="GH38N_AMII_SpGH38_like"/>
    <property type="match status" value="1"/>
</dbReference>
<dbReference type="GO" id="GO:0006013">
    <property type="term" value="P:mannose metabolic process"/>
    <property type="evidence" value="ECO:0007669"/>
    <property type="project" value="InterPro"/>
</dbReference>
<organism evidence="6 7">
    <name type="scientific">Paenibacillus azoreducens</name>
    <dbReference type="NCBI Taxonomy" id="116718"/>
    <lineage>
        <taxon>Bacteria</taxon>
        <taxon>Bacillati</taxon>
        <taxon>Bacillota</taxon>
        <taxon>Bacilli</taxon>
        <taxon>Bacillales</taxon>
        <taxon>Paenibacillaceae</taxon>
        <taxon>Paenibacillus</taxon>
    </lineage>
</organism>
<evidence type="ECO:0000256" key="3">
    <source>
        <dbReference type="ARBA" id="ARBA00022801"/>
    </source>
</evidence>
<dbReference type="InterPro" id="IPR041509">
    <property type="entry name" value="GH38_beta-1"/>
</dbReference>
<dbReference type="InterPro" id="IPR027291">
    <property type="entry name" value="Glyco_hydro_38_N_sf"/>
</dbReference>
<dbReference type="Pfam" id="PF17677">
    <property type="entry name" value="Glyco_hydro38C2"/>
    <property type="match status" value="1"/>
</dbReference>
<dbReference type="GO" id="GO:0030246">
    <property type="term" value="F:carbohydrate binding"/>
    <property type="evidence" value="ECO:0007669"/>
    <property type="project" value="InterPro"/>
</dbReference>
<name>A0A919YE96_9BACL</name>
<dbReference type="InterPro" id="IPR037094">
    <property type="entry name" value="Glyco_hydro_38_cen_sf"/>
</dbReference>
<gene>
    <name evidence="6" type="ORF">J34TS1_38940</name>
</gene>
<dbReference type="InterPro" id="IPR011682">
    <property type="entry name" value="Glyco_hydro_38_C"/>
</dbReference>
<keyword evidence="3 6" id="KW-0378">Hydrolase</keyword>